<accession>A0A0N4V3P6</accession>
<evidence type="ECO:0000313" key="4">
    <source>
        <dbReference type="WBParaSite" id="EVEC_0000468801-mRNA-1"/>
    </source>
</evidence>
<protein>
    <submittedName>
        <fullName evidence="4">SAM_MT_RSMB_NOP domain-containing protein</fullName>
    </submittedName>
</protein>
<dbReference type="STRING" id="51028.A0A0N4V3P6"/>
<evidence type="ECO:0000256" key="1">
    <source>
        <dbReference type="SAM" id="MobiDB-lite"/>
    </source>
</evidence>
<feature type="region of interest" description="Disordered" evidence="1">
    <location>
        <begin position="76"/>
        <end position="109"/>
    </location>
</feature>
<dbReference type="Proteomes" id="UP000274131">
    <property type="component" value="Unassembled WGS sequence"/>
</dbReference>
<reference evidence="2 3" key="2">
    <citation type="submission" date="2018-10" db="EMBL/GenBank/DDBJ databases">
        <authorList>
            <consortium name="Pathogen Informatics"/>
        </authorList>
    </citation>
    <scope>NUCLEOTIDE SEQUENCE [LARGE SCALE GENOMIC DNA]</scope>
</reference>
<name>A0A0N4V3P6_ENTVE</name>
<dbReference type="AlphaFoldDB" id="A0A0N4V3P6"/>
<proteinExistence type="predicted"/>
<organism evidence="4">
    <name type="scientific">Enterobius vermicularis</name>
    <name type="common">Human pinworm</name>
    <dbReference type="NCBI Taxonomy" id="51028"/>
    <lineage>
        <taxon>Eukaryota</taxon>
        <taxon>Metazoa</taxon>
        <taxon>Ecdysozoa</taxon>
        <taxon>Nematoda</taxon>
        <taxon>Chromadorea</taxon>
        <taxon>Rhabditida</taxon>
        <taxon>Spirurina</taxon>
        <taxon>Oxyuridomorpha</taxon>
        <taxon>Oxyuroidea</taxon>
        <taxon>Oxyuridae</taxon>
        <taxon>Enterobius</taxon>
    </lineage>
</organism>
<dbReference type="EMBL" id="UXUI01007844">
    <property type="protein sequence ID" value="VDD89645.1"/>
    <property type="molecule type" value="Genomic_DNA"/>
</dbReference>
<evidence type="ECO:0000313" key="3">
    <source>
        <dbReference type="Proteomes" id="UP000274131"/>
    </source>
</evidence>
<gene>
    <name evidence="2" type="ORF">EVEC_LOCUS4396</name>
</gene>
<dbReference type="OrthoDB" id="6288737at2759"/>
<feature type="compositionally biased region" description="Basic residues" evidence="1">
    <location>
        <begin position="100"/>
        <end position="109"/>
    </location>
</feature>
<sequence>MTESNAKLVGNGEAPVEGGSVSDFTWLPKSVADCPFLEQPVHSVLAALRHNQLFCINCVKTRIHQFTGGEDVIFQGNPPWKRKKAEEQQGAAGNDGGPIKRQRKEKTKRQYANLPSGLVIKSYVNQGLTEAEAIQKFVKEKREKAKDLKKAGGDEQRARTDFNQMPYVPPVPFKGKVSVFTDVADHQRYVAVASNFLNAIPKFRFDLNRRELKNMDQKLVDERLEFQNLVFKKLENRRNNPFRFGISGVDRFILGRVNRRRLLLHGRYGSPVALLASEGLEMTRNLTLTLKRVLHSGKLRKLLIPNEKRKFQFPLNPKEVSERFPLNETDKYPIMEDGAALSLALENGIGIIIGVSSVVSLMVKPQVTDISRYLLPVEVRRVYNQSSGQASNVCIVGKPVADGPMNQVSVWYKYVKYAVNSCLYPEEKIATRTGGRQRAVWKKKELNLKPVNVTELLREVAPSDEECDLVIDCSARPSAADETAKTQKAGDINDGKDNSETLTSGDVVGDIMKQMGISQDATVSTATSFGNYQLQSLISWVTVVGSELATSFFYYSCTVGAKFFPETAEMASKHVTENCDIRKRYSVFSINDGPDEVLSFLVRSNNAGLDNEGVPVLISNKIEYAGDYGAEACTSLYCTLIFLDFWDLLGN</sequence>
<keyword evidence="3" id="KW-1185">Reference proteome</keyword>
<evidence type="ECO:0000313" key="2">
    <source>
        <dbReference type="EMBL" id="VDD89645.1"/>
    </source>
</evidence>
<dbReference type="WBParaSite" id="EVEC_0000468801-mRNA-1">
    <property type="protein sequence ID" value="EVEC_0000468801-mRNA-1"/>
    <property type="gene ID" value="EVEC_0000468801"/>
</dbReference>
<reference evidence="4" key="1">
    <citation type="submission" date="2017-02" db="UniProtKB">
        <authorList>
            <consortium name="WormBaseParasite"/>
        </authorList>
    </citation>
    <scope>IDENTIFICATION</scope>
</reference>